<organism evidence="1 2">
    <name type="scientific">Flavobacterium phage VK48</name>
    <dbReference type="NCBI Taxonomy" id="1984755"/>
    <lineage>
        <taxon>Viruses</taxon>
        <taxon>Duplodnaviria</taxon>
        <taxon>Heunggongvirae</taxon>
        <taxon>Uroviricota</taxon>
        <taxon>Caudoviricetes</taxon>
        <taxon>Ficleduovirus</taxon>
        <taxon>Ficleduovirus FCV1</taxon>
    </lineage>
</organism>
<evidence type="ECO:0000313" key="1">
    <source>
        <dbReference type="EMBL" id="ASD53229.1"/>
    </source>
</evidence>
<accession>A0A218M8E7</accession>
<evidence type="ECO:0000313" key="2">
    <source>
        <dbReference type="Proteomes" id="UP000223267"/>
    </source>
</evidence>
<proteinExistence type="predicted"/>
<sequence length="173" mass="20899">MELIKEIVFKDPPTKYTQFFKKPKFDKYGKLITHRDIYLTANLFYADRTSYHLTSKIIKETKKYLYPYLRGLPEIEKMRTHMIYVSTKDIDLDNKWYFYYKLILDILKTPTNKQIINAENKNNPIITTNTIIDDNTKFVNGFSCDFEKGEHKMIFRIYGRLKSEQQQMDLFFK</sequence>
<dbReference type="Proteomes" id="UP000223267">
    <property type="component" value="Segment"/>
</dbReference>
<reference evidence="1 2" key="1">
    <citation type="submission" date="2017-04" db="EMBL/GenBank/DDBJ databases">
        <title>Long-term genomic coevolution of host-parasite interaction in the natural environment.</title>
        <authorList>
            <person name="Laanto E."/>
            <person name="Hoikkala V."/>
            <person name="Ravantti J."/>
            <person name="Sundberg L.-R."/>
        </authorList>
    </citation>
    <scope>NUCLEOTIDE SEQUENCE [LARGE SCALE GENOMIC DNA]</scope>
</reference>
<dbReference type="EMBL" id="KY979245">
    <property type="protein sequence ID" value="ASD53229.1"/>
    <property type="molecule type" value="Genomic_DNA"/>
</dbReference>
<name>A0A218M8E7_9CAUD</name>
<protein>
    <submittedName>
        <fullName evidence="1">Uncharacterized protein</fullName>
    </submittedName>
</protein>